<feature type="non-terminal residue" evidence="2">
    <location>
        <position position="136"/>
    </location>
</feature>
<keyword evidence="3" id="KW-1185">Reference proteome</keyword>
<evidence type="ECO:0000313" key="3">
    <source>
        <dbReference type="Proteomes" id="UP001374535"/>
    </source>
</evidence>
<dbReference type="AlphaFoldDB" id="A0AAQ3PE30"/>
<dbReference type="Proteomes" id="UP001374535">
    <property type="component" value="Chromosome 1"/>
</dbReference>
<accession>A0AAQ3PE30</accession>
<reference evidence="2 3" key="1">
    <citation type="journal article" date="2023" name="Life. Sci Alliance">
        <title>Evolutionary insights into 3D genome organization and epigenetic landscape of Vigna mungo.</title>
        <authorList>
            <person name="Junaid A."/>
            <person name="Singh B."/>
            <person name="Bhatia S."/>
        </authorList>
    </citation>
    <scope>NUCLEOTIDE SEQUENCE [LARGE SCALE GENOMIC DNA]</scope>
    <source>
        <strain evidence="2">Urdbean</strain>
    </source>
</reference>
<name>A0AAQ3PE30_VIGMU</name>
<evidence type="ECO:0000313" key="2">
    <source>
        <dbReference type="EMBL" id="WVZ26211.1"/>
    </source>
</evidence>
<organism evidence="2 3">
    <name type="scientific">Vigna mungo</name>
    <name type="common">Black gram</name>
    <name type="synonym">Phaseolus mungo</name>
    <dbReference type="NCBI Taxonomy" id="3915"/>
    <lineage>
        <taxon>Eukaryota</taxon>
        <taxon>Viridiplantae</taxon>
        <taxon>Streptophyta</taxon>
        <taxon>Embryophyta</taxon>
        <taxon>Tracheophyta</taxon>
        <taxon>Spermatophyta</taxon>
        <taxon>Magnoliopsida</taxon>
        <taxon>eudicotyledons</taxon>
        <taxon>Gunneridae</taxon>
        <taxon>Pentapetalae</taxon>
        <taxon>rosids</taxon>
        <taxon>fabids</taxon>
        <taxon>Fabales</taxon>
        <taxon>Fabaceae</taxon>
        <taxon>Papilionoideae</taxon>
        <taxon>50 kb inversion clade</taxon>
        <taxon>NPAAA clade</taxon>
        <taxon>indigoferoid/millettioid clade</taxon>
        <taxon>Phaseoleae</taxon>
        <taxon>Vigna</taxon>
    </lineage>
</organism>
<protein>
    <submittedName>
        <fullName evidence="2">Uncharacterized protein</fullName>
    </submittedName>
</protein>
<feature type="chain" id="PRO_5042827273" evidence="1">
    <location>
        <begin position="22"/>
        <end position="136"/>
    </location>
</feature>
<gene>
    <name evidence="2" type="ORF">V8G54_004755</name>
</gene>
<keyword evidence="1" id="KW-0732">Signal</keyword>
<proteinExistence type="predicted"/>
<dbReference type="EMBL" id="CP144700">
    <property type="protein sequence ID" value="WVZ26211.1"/>
    <property type="molecule type" value="Genomic_DNA"/>
</dbReference>
<sequence>DERLCAFVLAWILLPSGGNHAQLTTEDVYIIHALKAKIQIDWTVVDEHVPIVDEVEPLEVDKSKYYFKPKYEFEQYVVNQLKNQSTRLTKIEKSLSRVHRKLDDGFDNGNIFGNTFEEEEMEEEDPVEEEFIDISN</sequence>
<feature type="signal peptide" evidence="1">
    <location>
        <begin position="1"/>
        <end position="21"/>
    </location>
</feature>
<evidence type="ECO:0000256" key="1">
    <source>
        <dbReference type="SAM" id="SignalP"/>
    </source>
</evidence>